<name>M0ILB2_9EURY</name>
<protein>
    <submittedName>
        <fullName evidence="6">Uncharacterized protein</fullName>
    </submittedName>
</protein>
<dbReference type="GO" id="GO:0044281">
    <property type="term" value="P:small molecule metabolic process"/>
    <property type="evidence" value="ECO:0007669"/>
    <property type="project" value="UniProtKB-ARBA"/>
</dbReference>
<dbReference type="NCBIfam" id="TIGR01509">
    <property type="entry name" value="HAD-SF-IA-v3"/>
    <property type="match status" value="1"/>
</dbReference>
<comment type="cofactor">
    <cofactor evidence="1">
        <name>Mg(2+)</name>
        <dbReference type="ChEBI" id="CHEBI:18420"/>
    </cofactor>
</comment>
<dbReference type="NCBIfam" id="TIGR01549">
    <property type="entry name" value="HAD-SF-IA-v1"/>
    <property type="match status" value="1"/>
</dbReference>
<proteinExistence type="inferred from homology"/>
<dbReference type="Gene3D" id="1.10.150.520">
    <property type="match status" value="1"/>
</dbReference>
<dbReference type="SFLD" id="SFLDS00003">
    <property type="entry name" value="Haloacid_Dehalogenase"/>
    <property type="match status" value="1"/>
</dbReference>
<comment type="caution">
    <text evidence="6">The sequence shown here is derived from an EMBL/GenBank/DDBJ whole genome shotgun (WGS) entry which is preliminary data.</text>
</comment>
<accession>M0ILB2</accession>
<organism evidence="6 7">
    <name type="scientific">Haloferax mucosum ATCC BAA-1512</name>
    <dbReference type="NCBI Taxonomy" id="662479"/>
    <lineage>
        <taxon>Archaea</taxon>
        <taxon>Methanobacteriati</taxon>
        <taxon>Methanobacteriota</taxon>
        <taxon>Stenosarchaea group</taxon>
        <taxon>Halobacteria</taxon>
        <taxon>Halobacteriales</taxon>
        <taxon>Haloferacaceae</taxon>
        <taxon>Haloferax</taxon>
    </lineage>
</organism>
<dbReference type="STRING" id="662479.C440_03623"/>
<keyword evidence="3" id="KW-0479">Metal-binding</keyword>
<dbReference type="Proteomes" id="UP000011550">
    <property type="component" value="Unassembled WGS sequence"/>
</dbReference>
<dbReference type="InterPro" id="IPR036412">
    <property type="entry name" value="HAD-like_sf"/>
</dbReference>
<dbReference type="GO" id="GO:0016791">
    <property type="term" value="F:phosphatase activity"/>
    <property type="evidence" value="ECO:0007669"/>
    <property type="project" value="TreeGrafter"/>
</dbReference>
<dbReference type="SFLD" id="SFLDG01129">
    <property type="entry name" value="C1.5:_HAD__Beta-PGM__Phosphata"/>
    <property type="match status" value="1"/>
</dbReference>
<keyword evidence="5" id="KW-0460">Magnesium</keyword>
<dbReference type="PANTHER" id="PTHR46470">
    <property type="entry name" value="N-ACYLNEURAMINATE-9-PHOSPHATASE"/>
    <property type="match status" value="1"/>
</dbReference>
<dbReference type="GO" id="GO:0046872">
    <property type="term" value="F:metal ion binding"/>
    <property type="evidence" value="ECO:0007669"/>
    <property type="project" value="UniProtKB-KW"/>
</dbReference>
<dbReference type="InterPro" id="IPR051400">
    <property type="entry name" value="HAD-like_hydrolase"/>
</dbReference>
<dbReference type="EMBL" id="AOLN01000006">
    <property type="protein sequence ID" value="ELZ96832.1"/>
    <property type="molecule type" value="Genomic_DNA"/>
</dbReference>
<dbReference type="InterPro" id="IPR006439">
    <property type="entry name" value="HAD-SF_hydro_IA"/>
</dbReference>
<sequence length="241" mass="26236">MCRLVRQVPARSYQFVSNDSPTMSVSAVGFDLDYTLAVPTRDRETILSEAASATGAPPLSREAYLREHQENLTRETREPIFESLLDNHDSPVDPEHVATAYRERITDAVVPAEGVEPMLVGLRTTYRVGLLTNGPVVAQEAKLDKLGWRDYFDAALVTGALPAGKPDERAFDALLDALGTTAEETVYVGDSVHHDIAGAHDAGLRPVQVLGEGCDDPDPRAIAHIQRESLPTELPELLADL</sequence>
<gene>
    <name evidence="6" type="ORF">C440_03623</name>
</gene>
<dbReference type="AlphaFoldDB" id="M0ILB2"/>
<dbReference type="InterPro" id="IPR023214">
    <property type="entry name" value="HAD_sf"/>
</dbReference>
<evidence type="ECO:0000256" key="2">
    <source>
        <dbReference type="ARBA" id="ARBA00007958"/>
    </source>
</evidence>
<keyword evidence="7" id="KW-1185">Reference proteome</keyword>
<dbReference type="SUPFAM" id="SSF56784">
    <property type="entry name" value="HAD-like"/>
    <property type="match status" value="1"/>
</dbReference>
<reference evidence="6 7" key="1">
    <citation type="journal article" date="2014" name="PLoS Genet.">
        <title>Phylogenetically driven sequencing of extremely halophilic archaea reveals strategies for static and dynamic osmo-response.</title>
        <authorList>
            <person name="Becker E.A."/>
            <person name="Seitzer P.M."/>
            <person name="Tritt A."/>
            <person name="Larsen D."/>
            <person name="Krusor M."/>
            <person name="Yao A.I."/>
            <person name="Wu D."/>
            <person name="Madern D."/>
            <person name="Eisen J.A."/>
            <person name="Darling A.E."/>
            <person name="Facciotti M.T."/>
        </authorList>
    </citation>
    <scope>NUCLEOTIDE SEQUENCE [LARGE SCALE GENOMIC DNA]</scope>
    <source>
        <strain evidence="6 7">ATCC BAA-1512</strain>
    </source>
</reference>
<evidence type="ECO:0000256" key="3">
    <source>
        <dbReference type="ARBA" id="ARBA00022723"/>
    </source>
</evidence>
<dbReference type="Pfam" id="PF13419">
    <property type="entry name" value="HAD_2"/>
    <property type="match status" value="1"/>
</dbReference>
<dbReference type="InterPro" id="IPR041492">
    <property type="entry name" value="HAD_2"/>
</dbReference>
<evidence type="ECO:0000313" key="7">
    <source>
        <dbReference type="Proteomes" id="UP000011550"/>
    </source>
</evidence>
<evidence type="ECO:0000313" key="6">
    <source>
        <dbReference type="EMBL" id="ELZ96832.1"/>
    </source>
</evidence>
<evidence type="ECO:0000256" key="5">
    <source>
        <dbReference type="ARBA" id="ARBA00022842"/>
    </source>
</evidence>
<evidence type="ECO:0000256" key="4">
    <source>
        <dbReference type="ARBA" id="ARBA00022801"/>
    </source>
</evidence>
<dbReference type="PATRIC" id="fig|662479.7.peg.744"/>
<evidence type="ECO:0000256" key="1">
    <source>
        <dbReference type="ARBA" id="ARBA00001946"/>
    </source>
</evidence>
<dbReference type="Gene3D" id="3.40.50.1000">
    <property type="entry name" value="HAD superfamily/HAD-like"/>
    <property type="match status" value="1"/>
</dbReference>
<keyword evidence="4" id="KW-0378">Hydrolase</keyword>
<dbReference type="PANTHER" id="PTHR46470:SF2">
    <property type="entry name" value="GLYCERALDEHYDE 3-PHOSPHATE PHOSPHATASE"/>
    <property type="match status" value="1"/>
</dbReference>
<comment type="similarity">
    <text evidence="2">Belongs to the HAD-like hydrolase superfamily.</text>
</comment>